<evidence type="ECO:0000313" key="5">
    <source>
        <dbReference type="RefSeq" id="XP_016668290.1"/>
    </source>
</evidence>
<keyword evidence="4" id="KW-1185">Reference proteome</keyword>
<reference evidence="4" key="1">
    <citation type="journal article" date="2020" name="Nat. Genet.">
        <title>Genomic diversifications of five Gossypium allopolyploid species and their impact on cotton improvement.</title>
        <authorList>
            <person name="Chen Z.J."/>
            <person name="Sreedasyam A."/>
            <person name="Ando A."/>
            <person name="Song Q."/>
            <person name="De Santiago L.M."/>
            <person name="Hulse-Kemp A.M."/>
            <person name="Ding M."/>
            <person name="Ye W."/>
            <person name="Kirkbride R.C."/>
            <person name="Jenkins J."/>
            <person name="Plott C."/>
            <person name="Lovell J."/>
            <person name="Lin Y.M."/>
            <person name="Vaughn R."/>
            <person name="Liu B."/>
            <person name="Simpson S."/>
            <person name="Scheffler B.E."/>
            <person name="Wen L."/>
            <person name="Saski C.A."/>
            <person name="Grover C.E."/>
            <person name="Hu G."/>
            <person name="Conover J.L."/>
            <person name="Carlson J.W."/>
            <person name="Shu S."/>
            <person name="Boston L.B."/>
            <person name="Williams M."/>
            <person name="Peterson D.G."/>
            <person name="McGee K."/>
            <person name="Jones D.C."/>
            <person name="Wendel J.F."/>
            <person name="Stelly D.M."/>
            <person name="Grimwood J."/>
            <person name="Schmutz J."/>
        </authorList>
    </citation>
    <scope>NUCLEOTIDE SEQUENCE [LARGE SCALE GENOMIC DNA]</scope>
    <source>
        <strain evidence="4">cv. TM-1</strain>
    </source>
</reference>
<dbReference type="STRING" id="3635.A0A1U8HQI7"/>
<dbReference type="PaxDb" id="3635-A0A1U8HQI7"/>
<evidence type="ECO:0008006" key="6">
    <source>
        <dbReference type="Google" id="ProtNLM"/>
    </source>
</evidence>
<dbReference type="Pfam" id="PF22932">
    <property type="entry name" value="Ubiq_DUF_assoc"/>
    <property type="match status" value="1"/>
</dbReference>
<reference evidence="5" key="2">
    <citation type="submission" date="2025-08" db="UniProtKB">
        <authorList>
            <consortium name="RefSeq"/>
        </authorList>
    </citation>
    <scope>IDENTIFICATION</scope>
</reference>
<dbReference type="GeneID" id="107888633"/>
<dbReference type="InterPro" id="IPR007679">
    <property type="entry name" value="DUF569"/>
</dbReference>
<evidence type="ECO:0000256" key="1">
    <source>
        <dbReference type="SAM" id="MobiDB-lite"/>
    </source>
</evidence>
<dbReference type="InterPro" id="IPR008999">
    <property type="entry name" value="Actin-crosslinking"/>
</dbReference>
<name>A0A1U8HQI7_GOSHI</name>
<proteinExistence type="predicted"/>
<dbReference type="CDD" id="cd23340">
    <property type="entry name" value="beta-trefoil_FSCN_ACP-like"/>
    <property type="match status" value="2"/>
</dbReference>
<dbReference type="GO" id="GO:0009860">
    <property type="term" value="P:pollen tube growth"/>
    <property type="evidence" value="ECO:0000318"/>
    <property type="project" value="GO_Central"/>
</dbReference>
<evidence type="ECO:0000313" key="4">
    <source>
        <dbReference type="Proteomes" id="UP000818029"/>
    </source>
</evidence>
<dbReference type="PANTHER" id="PTHR31205:SF77">
    <property type="entry name" value="CROSS-LINKING PROTEIN, PUTATIVE (DUF569)-RELATED"/>
    <property type="match status" value="1"/>
</dbReference>
<feature type="domain" description="DUF569" evidence="2">
    <location>
        <begin position="1"/>
        <end position="143"/>
    </location>
</feature>
<feature type="region of interest" description="Disordered" evidence="1">
    <location>
        <begin position="343"/>
        <end position="396"/>
    </location>
</feature>
<dbReference type="GO" id="GO:0051015">
    <property type="term" value="F:actin filament binding"/>
    <property type="evidence" value="ECO:0000318"/>
    <property type="project" value="GO_Central"/>
</dbReference>
<dbReference type="RefSeq" id="XP_016668290.1">
    <property type="nucleotide sequence ID" value="XM_016812801.2"/>
</dbReference>
<sequence>MEFFNKAKAVRLRSHLGKYLLADEDQETVRQSRNGSSQGARWKVEFVQGDNHLIRLKSIYNKYLTASGEPFLLGMTDNKVLQTIPLSRNDGFTEWEPINDRFPVKFRARNGQLLRANGGPPPWRNSVTHDIPHRTATQDWVLWGVDLIEILEPDLSNFSHDSERSQHSDKGSASLITHNFKHAFGRESAAMEIFEEASIVRLRSIHDKYLLAEDDEETVSQERGGTVRNARWTVEFVQFNSTHVRLKSCYGKYLTASNMPFLLGMTGKKVLQTLPKRLDSSVEWEPIQEGSRVRLKTRYGQYLRANGGIPPWRNHITHDTPYRTSHQDWILWQVDILRFRHQDKLPAPPPPVQVQADGFDNSDTGSPPTISLRGSRMSKNEEDDSGNGSPKASEGRIIKYEVVDDNGDIDQNIGERKFIFKGNGVDDLKKALKEENVVKEEFSLCSRNPLNGNLYPLRLQLPPNNTAMHVVLVPLSSKVADDFWL</sequence>
<dbReference type="AlphaFoldDB" id="A0A1U8HQI7"/>
<feature type="domain" description="DUF569" evidence="3">
    <location>
        <begin position="395"/>
        <end position="472"/>
    </location>
</feature>
<dbReference type="OrthoDB" id="2432302at2759"/>
<protein>
    <recommendedName>
        <fullName evidence="6">DUF569 domain-containing protein</fullName>
    </recommendedName>
</protein>
<organism evidence="4 5">
    <name type="scientific">Gossypium hirsutum</name>
    <name type="common">Upland cotton</name>
    <name type="synonym">Gossypium mexicanum</name>
    <dbReference type="NCBI Taxonomy" id="3635"/>
    <lineage>
        <taxon>Eukaryota</taxon>
        <taxon>Viridiplantae</taxon>
        <taxon>Streptophyta</taxon>
        <taxon>Embryophyta</taxon>
        <taxon>Tracheophyta</taxon>
        <taxon>Spermatophyta</taxon>
        <taxon>Magnoliopsida</taxon>
        <taxon>eudicotyledons</taxon>
        <taxon>Gunneridae</taxon>
        <taxon>Pentapetalae</taxon>
        <taxon>rosids</taxon>
        <taxon>malvids</taxon>
        <taxon>Malvales</taxon>
        <taxon>Malvaceae</taxon>
        <taxon>Malvoideae</taxon>
        <taxon>Gossypium</taxon>
    </lineage>
</organism>
<dbReference type="Proteomes" id="UP000818029">
    <property type="component" value="Chromosome A09"/>
</dbReference>
<dbReference type="InterPro" id="IPR054726">
    <property type="entry name" value="Ubiq_DUF569-assoc"/>
</dbReference>
<dbReference type="FunFam" id="2.80.10.50:FF:000067">
    <property type="entry name" value="BnaC05g19630D protein"/>
    <property type="match status" value="2"/>
</dbReference>
<evidence type="ECO:0000259" key="2">
    <source>
        <dbReference type="Pfam" id="PF04601"/>
    </source>
</evidence>
<dbReference type="Pfam" id="PF04601">
    <property type="entry name" value="DUF569"/>
    <property type="match status" value="2"/>
</dbReference>
<gene>
    <name evidence="5" type="primary">LOC107888633</name>
</gene>
<dbReference type="SUPFAM" id="SSF50405">
    <property type="entry name" value="Actin-crosslinking proteins"/>
    <property type="match status" value="2"/>
</dbReference>
<feature type="domain" description="DUF569" evidence="2">
    <location>
        <begin position="191"/>
        <end position="332"/>
    </location>
</feature>
<dbReference type="Gene3D" id="2.80.10.50">
    <property type="match status" value="2"/>
</dbReference>
<evidence type="ECO:0000259" key="3">
    <source>
        <dbReference type="Pfam" id="PF22932"/>
    </source>
</evidence>
<accession>A0A1U8HQI7</accession>
<dbReference type="PANTHER" id="PTHR31205">
    <property type="entry name" value="ACTIN CROSS-LINKING PROTEIN (DUF569)"/>
    <property type="match status" value="1"/>
</dbReference>
<dbReference type="KEGG" id="ghi:107888633"/>